<comment type="caution">
    <text evidence="2">The sequence shown here is derived from an EMBL/GenBank/DDBJ whole genome shotgun (WGS) entry which is preliminary data.</text>
</comment>
<evidence type="ECO:0000313" key="3">
    <source>
        <dbReference type="Proteomes" id="UP001187343"/>
    </source>
</evidence>
<gene>
    <name evidence="2" type="ORF">Q8A67_021025</name>
</gene>
<reference evidence="2" key="1">
    <citation type="submission" date="2023-08" db="EMBL/GenBank/DDBJ databases">
        <title>Chromosome-level Genome Assembly of mud carp (Cirrhinus molitorella).</title>
        <authorList>
            <person name="Liu H."/>
        </authorList>
    </citation>
    <scope>NUCLEOTIDE SEQUENCE</scope>
    <source>
        <strain evidence="2">Prfri</strain>
        <tissue evidence="2">Muscle</tissue>
    </source>
</reference>
<accession>A0AA88PDK9</accession>
<feature type="region of interest" description="Disordered" evidence="1">
    <location>
        <begin position="51"/>
        <end position="72"/>
    </location>
</feature>
<sequence length="72" mass="8243">MQTGLVNPARDARRNLGPRSPLYLFSRLTPLQAHWNNDAFLISHCISDTSLPKRKPPGKDKHGRLMSIHQHF</sequence>
<evidence type="ECO:0000256" key="1">
    <source>
        <dbReference type="SAM" id="MobiDB-lite"/>
    </source>
</evidence>
<name>A0AA88PDK9_9TELE</name>
<organism evidence="2 3">
    <name type="scientific">Cirrhinus molitorella</name>
    <name type="common">mud carp</name>
    <dbReference type="NCBI Taxonomy" id="172907"/>
    <lineage>
        <taxon>Eukaryota</taxon>
        <taxon>Metazoa</taxon>
        <taxon>Chordata</taxon>
        <taxon>Craniata</taxon>
        <taxon>Vertebrata</taxon>
        <taxon>Euteleostomi</taxon>
        <taxon>Actinopterygii</taxon>
        <taxon>Neopterygii</taxon>
        <taxon>Teleostei</taxon>
        <taxon>Ostariophysi</taxon>
        <taxon>Cypriniformes</taxon>
        <taxon>Cyprinidae</taxon>
        <taxon>Labeoninae</taxon>
        <taxon>Labeonini</taxon>
        <taxon>Cirrhinus</taxon>
    </lineage>
</organism>
<keyword evidence="3" id="KW-1185">Reference proteome</keyword>
<dbReference type="EMBL" id="JAUYZG010000020">
    <property type="protein sequence ID" value="KAK2876929.1"/>
    <property type="molecule type" value="Genomic_DNA"/>
</dbReference>
<dbReference type="AlphaFoldDB" id="A0AA88PDK9"/>
<protein>
    <submittedName>
        <fullName evidence="2">Uncharacterized protein</fullName>
    </submittedName>
</protein>
<feature type="compositionally biased region" description="Basic residues" evidence="1">
    <location>
        <begin position="52"/>
        <end position="72"/>
    </location>
</feature>
<dbReference type="Proteomes" id="UP001187343">
    <property type="component" value="Unassembled WGS sequence"/>
</dbReference>
<evidence type="ECO:0000313" key="2">
    <source>
        <dbReference type="EMBL" id="KAK2876929.1"/>
    </source>
</evidence>
<proteinExistence type="predicted"/>